<evidence type="ECO:0000259" key="6">
    <source>
        <dbReference type="PROSITE" id="PS50109"/>
    </source>
</evidence>
<dbReference type="Gene3D" id="3.30.450.40">
    <property type="match status" value="1"/>
</dbReference>
<keyword evidence="4" id="KW-0808">Transferase</keyword>
<dbReference type="SUPFAM" id="SSF47384">
    <property type="entry name" value="Homodimeric domain of signal transducing histidine kinase"/>
    <property type="match status" value="1"/>
</dbReference>
<dbReference type="Pfam" id="PF02518">
    <property type="entry name" value="HATPase_c"/>
    <property type="match status" value="1"/>
</dbReference>
<evidence type="ECO:0000256" key="1">
    <source>
        <dbReference type="ARBA" id="ARBA00000085"/>
    </source>
</evidence>
<organism evidence="7 8">
    <name type="scientific">Autumnicola musiva</name>
    <dbReference type="NCBI Taxonomy" id="3075589"/>
    <lineage>
        <taxon>Bacteria</taxon>
        <taxon>Pseudomonadati</taxon>
        <taxon>Bacteroidota</taxon>
        <taxon>Flavobacteriia</taxon>
        <taxon>Flavobacteriales</taxon>
        <taxon>Flavobacteriaceae</taxon>
        <taxon>Autumnicola</taxon>
    </lineage>
</organism>
<dbReference type="SMART" id="SM00387">
    <property type="entry name" value="HATPase_c"/>
    <property type="match status" value="1"/>
</dbReference>
<dbReference type="EC" id="2.7.13.3" evidence="2"/>
<keyword evidence="8" id="KW-1185">Reference proteome</keyword>
<proteinExistence type="predicted"/>
<dbReference type="InterPro" id="IPR036890">
    <property type="entry name" value="HATPase_C_sf"/>
</dbReference>
<keyword evidence="3" id="KW-0597">Phosphoprotein</keyword>
<comment type="caution">
    <text evidence="7">The sequence shown here is derived from an EMBL/GenBank/DDBJ whole genome shotgun (WGS) entry which is preliminary data.</text>
</comment>
<dbReference type="InterPro" id="IPR004358">
    <property type="entry name" value="Sig_transdc_His_kin-like_C"/>
</dbReference>
<dbReference type="GO" id="GO:0016301">
    <property type="term" value="F:kinase activity"/>
    <property type="evidence" value="ECO:0007669"/>
    <property type="project" value="UniProtKB-KW"/>
</dbReference>
<accession>A0ABU3D627</accession>
<dbReference type="SMART" id="SM00388">
    <property type="entry name" value="HisKA"/>
    <property type="match status" value="1"/>
</dbReference>
<gene>
    <name evidence="7" type="ORF">RM539_09615</name>
</gene>
<dbReference type="Proteomes" id="UP001262582">
    <property type="component" value="Unassembled WGS sequence"/>
</dbReference>
<name>A0ABU3D627_9FLAO</name>
<dbReference type="Gene3D" id="1.10.287.130">
    <property type="match status" value="1"/>
</dbReference>
<dbReference type="InterPro" id="IPR003661">
    <property type="entry name" value="HisK_dim/P_dom"/>
</dbReference>
<evidence type="ECO:0000256" key="3">
    <source>
        <dbReference type="ARBA" id="ARBA00022553"/>
    </source>
</evidence>
<dbReference type="InterPro" id="IPR029016">
    <property type="entry name" value="GAF-like_dom_sf"/>
</dbReference>
<dbReference type="PROSITE" id="PS50109">
    <property type="entry name" value="HIS_KIN"/>
    <property type="match status" value="1"/>
</dbReference>
<dbReference type="PRINTS" id="PR00344">
    <property type="entry name" value="BCTRLSENSOR"/>
</dbReference>
<feature type="domain" description="Histidine kinase" evidence="6">
    <location>
        <begin position="187"/>
        <end position="400"/>
    </location>
</feature>
<dbReference type="EMBL" id="JAVRHK010000006">
    <property type="protein sequence ID" value="MDT0676834.1"/>
    <property type="molecule type" value="Genomic_DNA"/>
</dbReference>
<dbReference type="CDD" id="cd00082">
    <property type="entry name" value="HisKA"/>
    <property type="match status" value="1"/>
</dbReference>
<dbReference type="PANTHER" id="PTHR42878:SF15">
    <property type="entry name" value="BACTERIOPHYTOCHROME"/>
    <property type="match status" value="1"/>
</dbReference>
<dbReference type="CDD" id="cd00075">
    <property type="entry name" value="HATPase"/>
    <property type="match status" value="1"/>
</dbReference>
<dbReference type="SUPFAM" id="SSF55781">
    <property type="entry name" value="GAF domain-like"/>
    <property type="match status" value="1"/>
</dbReference>
<evidence type="ECO:0000256" key="2">
    <source>
        <dbReference type="ARBA" id="ARBA00012438"/>
    </source>
</evidence>
<dbReference type="InterPro" id="IPR050351">
    <property type="entry name" value="BphY/WalK/GraS-like"/>
</dbReference>
<dbReference type="Pfam" id="PF00512">
    <property type="entry name" value="HisKA"/>
    <property type="match status" value="1"/>
</dbReference>
<sequence length="400" mass="46156">MNCDNYPTNEKLRLAALAEYDIAHSNTDEDYDELTFLAAKILEVPIAQISIIGKEKIWFKSAYGSDLKELSRKNSMCQYAILQKNEQLILNKAQASEQFQVTSKFYNKNLQFYAGKPLVNDKGHAIAVFSIWDTKPRELNHYQQRALNALANQAMNLLEFRKQNNKLYEVQKKLKLKYRELERFSSVVSHDIKSPLANIISLAELIKDENQGKFNKDTEQYLKFLVESSYSLRNYVDGILSYYRSDHIFQRDLEDVNLDELLKKVADLYQVSEDIKIEYPTNVRLYRVNKAALTQIFMNLISNALKYNEKKLRKIEINFTKSEDCYQFAVKDNGNGISPENLDKIFDLFITLDVNDREGNPGSGIGLATVKKLIANMKGEISVKSKPGEGSTFQFKIRRL</sequence>
<reference evidence="7 8" key="1">
    <citation type="submission" date="2023-09" db="EMBL/GenBank/DDBJ databases">
        <authorList>
            <person name="Rey-Velasco X."/>
        </authorList>
    </citation>
    <scope>NUCLEOTIDE SEQUENCE [LARGE SCALE GENOMIC DNA]</scope>
    <source>
        <strain evidence="7 8">F117</strain>
    </source>
</reference>
<evidence type="ECO:0000256" key="4">
    <source>
        <dbReference type="ARBA" id="ARBA00022679"/>
    </source>
</evidence>
<dbReference type="PANTHER" id="PTHR42878">
    <property type="entry name" value="TWO-COMPONENT HISTIDINE KINASE"/>
    <property type="match status" value="1"/>
</dbReference>
<dbReference type="SUPFAM" id="SSF55874">
    <property type="entry name" value="ATPase domain of HSP90 chaperone/DNA topoisomerase II/histidine kinase"/>
    <property type="match status" value="1"/>
</dbReference>
<dbReference type="Gene3D" id="3.30.565.10">
    <property type="entry name" value="Histidine kinase-like ATPase, C-terminal domain"/>
    <property type="match status" value="1"/>
</dbReference>
<evidence type="ECO:0000313" key="8">
    <source>
        <dbReference type="Proteomes" id="UP001262582"/>
    </source>
</evidence>
<protein>
    <recommendedName>
        <fullName evidence="2">histidine kinase</fullName>
        <ecNumber evidence="2">2.7.13.3</ecNumber>
    </recommendedName>
</protein>
<evidence type="ECO:0000256" key="5">
    <source>
        <dbReference type="ARBA" id="ARBA00022777"/>
    </source>
</evidence>
<keyword evidence="5 7" id="KW-0418">Kinase</keyword>
<dbReference type="InterPro" id="IPR003594">
    <property type="entry name" value="HATPase_dom"/>
</dbReference>
<evidence type="ECO:0000313" key="7">
    <source>
        <dbReference type="EMBL" id="MDT0676834.1"/>
    </source>
</evidence>
<dbReference type="InterPro" id="IPR036097">
    <property type="entry name" value="HisK_dim/P_sf"/>
</dbReference>
<dbReference type="RefSeq" id="WP_311503367.1">
    <property type="nucleotide sequence ID" value="NZ_JAVRHK010000006.1"/>
</dbReference>
<comment type="catalytic activity">
    <reaction evidence="1">
        <text>ATP + protein L-histidine = ADP + protein N-phospho-L-histidine.</text>
        <dbReference type="EC" id="2.7.13.3"/>
    </reaction>
</comment>
<dbReference type="InterPro" id="IPR005467">
    <property type="entry name" value="His_kinase_dom"/>
</dbReference>